<evidence type="ECO:0000313" key="6">
    <source>
        <dbReference type="EMBL" id="NKE47511.1"/>
    </source>
</evidence>
<gene>
    <name evidence="6" type="ORF">HB662_22220</name>
</gene>
<dbReference type="Pfam" id="PF03466">
    <property type="entry name" value="LysR_substrate"/>
    <property type="match status" value="1"/>
</dbReference>
<dbReference type="InterPro" id="IPR000847">
    <property type="entry name" value="LysR_HTH_N"/>
</dbReference>
<evidence type="ECO:0000256" key="3">
    <source>
        <dbReference type="ARBA" id="ARBA00023125"/>
    </source>
</evidence>
<keyword evidence="7" id="KW-1185">Reference proteome</keyword>
<dbReference type="InterPro" id="IPR005119">
    <property type="entry name" value="LysR_subst-bd"/>
</dbReference>
<dbReference type="Pfam" id="PF00126">
    <property type="entry name" value="HTH_1"/>
    <property type="match status" value="1"/>
</dbReference>
<dbReference type="RefSeq" id="WP_168052885.1">
    <property type="nucleotide sequence ID" value="NZ_JAAVTX010000006.1"/>
</dbReference>
<dbReference type="PANTHER" id="PTHR30346">
    <property type="entry name" value="TRANSCRIPTIONAL DUAL REGULATOR HCAR-RELATED"/>
    <property type="match status" value="1"/>
</dbReference>
<dbReference type="SUPFAM" id="SSF46785">
    <property type="entry name" value="Winged helix' DNA-binding domain"/>
    <property type="match status" value="1"/>
</dbReference>
<reference evidence="6 7" key="1">
    <citation type="submission" date="2020-03" db="EMBL/GenBank/DDBJ databases">
        <title>Roseomonas selenitidurans sp. nov. isolated from soil.</title>
        <authorList>
            <person name="Liu H."/>
        </authorList>
    </citation>
    <scope>NUCLEOTIDE SEQUENCE [LARGE SCALE GENOMIC DNA]</scope>
    <source>
        <strain evidence="6 7">JCM 15073</strain>
    </source>
</reference>
<dbReference type="Gene3D" id="1.10.10.10">
    <property type="entry name" value="Winged helix-like DNA-binding domain superfamily/Winged helix DNA-binding domain"/>
    <property type="match status" value="1"/>
</dbReference>
<name>A0ABX1F551_9PROT</name>
<dbReference type="PRINTS" id="PR00039">
    <property type="entry name" value="HTHLYSR"/>
</dbReference>
<dbReference type="InterPro" id="IPR036388">
    <property type="entry name" value="WH-like_DNA-bd_sf"/>
</dbReference>
<protein>
    <submittedName>
        <fullName evidence="6">LysR family transcriptional regulator</fullName>
    </submittedName>
</protein>
<dbReference type="CDD" id="cd08414">
    <property type="entry name" value="PBP2_LTTR_aromatics_like"/>
    <property type="match status" value="1"/>
</dbReference>
<organism evidence="6 7">
    <name type="scientific">Falsiroseomonas frigidaquae</name>
    <dbReference type="NCBI Taxonomy" id="487318"/>
    <lineage>
        <taxon>Bacteria</taxon>
        <taxon>Pseudomonadati</taxon>
        <taxon>Pseudomonadota</taxon>
        <taxon>Alphaproteobacteria</taxon>
        <taxon>Acetobacterales</taxon>
        <taxon>Roseomonadaceae</taxon>
        <taxon>Falsiroseomonas</taxon>
    </lineage>
</organism>
<sequence>MTTRYDFRIAPARSRKAVPSMDFRLVRRLGHFLAVAEEGHFGRAAARLGISQPPLTAQIQALERELGVLLLHRTGKGARPTRAGEALLPLARRLAEGAGQLEQLARELRAGRHAPVALACVTSALFDYLPPLVRALQAARPSSAIAVREMDTADAVEALRRGEVDLALLRLDRDRHPIRLRSLGRDVLAAALPEAHPLAAGTGPLDLAALADEPMLVLPRAISPAYSDAMVAACRDAGFAPRAEREVGSAMAQLGFVAAGLGVALVSAGMARLRPPGVAFRALAGPIHAVGVALAWHAERENEATRLALTLAEALFPSPMGEQLAGTTADKP</sequence>
<evidence type="ECO:0000256" key="4">
    <source>
        <dbReference type="ARBA" id="ARBA00023163"/>
    </source>
</evidence>
<proteinExistence type="inferred from homology"/>
<dbReference type="SUPFAM" id="SSF53850">
    <property type="entry name" value="Periplasmic binding protein-like II"/>
    <property type="match status" value="1"/>
</dbReference>
<keyword evidence="3" id="KW-0238">DNA-binding</keyword>
<dbReference type="EMBL" id="JAAVTX010000006">
    <property type="protein sequence ID" value="NKE47511.1"/>
    <property type="molecule type" value="Genomic_DNA"/>
</dbReference>
<evidence type="ECO:0000256" key="2">
    <source>
        <dbReference type="ARBA" id="ARBA00023015"/>
    </source>
</evidence>
<keyword evidence="2" id="KW-0805">Transcription regulation</keyword>
<dbReference type="Proteomes" id="UP000765160">
    <property type="component" value="Unassembled WGS sequence"/>
</dbReference>
<keyword evidence="4" id="KW-0804">Transcription</keyword>
<comment type="similarity">
    <text evidence="1">Belongs to the LysR transcriptional regulatory family.</text>
</comment>
<evidence type="ECO:0000256" key="1">
    <source>
        <dbReference type="ARBA" id="ARBA00009437"/>
    </source>
</evidence>
<evidence type="ECO:0000259" key="5">
    <source>
        <dbReference type="PROSITE" id="PS50931"/>
    </source>
</evidence>
<evidence type="ECO:0000313" key="7">
    <source>
        <dbReference type="Proteomes" id="UP000765160"/>
    </source>
</evidence>
<accession>A0ABX1F551</accession>
<comment type="caution">
    <text evidence="6">The sequence shown here is derived from an EMBL/GenBank/DDBJ whole genome shotgun (WGS) entry which is preliminary data.</text>
</comment>
<dbReference type="PROSITE" id="PS50931">
    <property type="entry name" value="HTH_LYSR"/>
    <property type="match status" value="1"/>
</dbReference>
<feature type="domain" description="HTH lysR-type" evidence="5">
    <location>
        <begin position="32"/>
        <end position="81"/>
    </location>
</feature>
<dbReference type="Gene3D" id="3.40.190.10">
    <property type="entry name" value="Periplasmic binding protein-like II"/>
    <property type="match status" value="2"/>
</dbReference>
<dbReference type="PANTHER" id="PTHR30346:SF28">
    <property type="entry name" value="HTH-TYPE TRANSCRIPTIONAL REGULATOR CYNR"/>
    <property type="match status" value="1"/>
</dbReference>
<dbReference type="InterPro" id="IPR036390">
    <property type="entry name" value="WH_DNA-bd_sf"/>
</dbReference>